<dbReference type="PANTHER" id="PTHR12147:SF26">
    <property type="entry name" value="PEPTIDASE M28 DOMAIN-CONTAINING PROTEIN"/>
    <property type="match status" value="1"/>
</dbReference>
<dbReference type="EMBL" id="CAJNYU010002142">
    <property type="protein sequence ID" value="CAF3509331.1"/>
    <property type="molecule type" value="Genomic_DNA"/>
</dbReference>
<dbReference type="GO" id="GO:0006508">
    <property type="term" value="P:proteolysis"/>
    <property type="evidence" value="ECO:0007669"/>
    <property type="project" value="InterPro"/>
</dbReference>
<dbReference type="InterPro" id="IPR003137">
    <property type="entry name" value="PA_domain"/>
</dbReference>
<dbReference type="EMBL" id="CAJOBO010003476">
    <property type="protein sequence ID" value="CAF4493909.1"/>
    <property type="molecule type" value="Genomic_DNA"/>
</dbReference>
<comment type="similarity">
    <text evidence="2">Belongs to the peptidase M28 family. M28B subfamily.</text>
</comment>
<evidence type="ECO:0000313" key="13">
    <source>
        <dbReference type="EMBL" id="CAF4590541.1"/>
    </source>
</evidence>
<accession>A0A818FCB5</accession>
<keyword evidence="3" id="KW-1133">Transmembrane helix</keyword>
<gene>
    <name evidence="9" type="ORF">FME351_LOCUS17270</name>
    <name evidence="8" type="ORF">GRG538_LOCUS15770</name>
    <name evidence="12" type="ORF">HFQ381_LOCUS27248</name>
    <name evidence="7" type="ORF">KIK155_LOCUS11284</name>
    <name evidence="10" type="ORF">LUA448_LOCUS28646</name>
    <name evidence="14" type="ORF">QYT958_LOCUS22167</name>
    <name evidence="6" type="ORF">TIS948_LOCUS7116</name>
    <name evidence="15" type="ORF">TOA249_LOCUS26875</name>
    <name evidence="13" type="ORF">TSG867_LOCUS27176</name>
    <name evidence="11" type="ORF">UJA718_LOCUS18296</name>
</gene>
<evidence type="ECO:0000313" key="8">
    <source>
        <dbReference type="EMBL" id="CAF3472591.1"/>
    </source>
</evidence>
<keyword evidence="3" id="KW-0812">Transmembrane</keyword>
<dbReference type="EMBL" id="CAJNYV010001792">
    <property type="protein sequence ID" value="CAF3436681.1"/>
    <property type="molecule type" value="Genomic_DNA"/>
</dbReference>
<dbReference type="PANTHER" id="PTHR12147">
    <property type="entry name" value="METALLOPEPTIDASE M28 FAMILY MEMBER"/>
    <property type="match status" value="1"/>
</dbReference>
<name>A0A818FCB5_9BILA</name>
<dbReference type="AlphaFoldDB" id="A0A818FCB5"/>
<dbReference type="Proteomes" id="UP000663869">
    <property type="component" value="Unassembled WGS sequence"/>
</dbReference>
<dbReference type="EMBL" id="CAJOBQ010003030">
    <property type="protein sequence ID" value="CAF4590541.1"/>
    <property type="molecule type" value="Genomic_DNA"/>
</dbReference>
<dbReference type="EMBL" id="CAJOBR010004189">
    <property type="protein sequence ID" value="CAF4770946.1"/>
    <property type="molecule type" value="Genomic_DNA"/>
</dbReference>
<organism evidence="8 16">
    <name type="scientific">Rotaria socialis</name>
    <dbReference type="NCBI Taxonomy" id="392032"/>
    <lineage>
        <taxon>Eukaryota</taxon>
        <taxon>Metazoa</taxon>
        <taxon>Spiralia</taxon>
        <taxon>Gnathifera</taxon>
        <taxon>Rotifera</taxon>
        <taxon>Eurotatoria</taxon>
        <taxon>Bdelloidea</taxon>
        <taxon>Philodinida</taxon>
        <taxon>Philodinidae</taxon>
        <taxon>Rotaria</taxon>
    </lineage>
</organism>
<evidence type="ECO:0000313" key="17">
    <source>
        <dbReference type="Proteomes" id="UP000663873"/>
    </source>
</evidence>
<reference evidence="8" key="1">
    <citation type="submission" date="2021-02" db="EMBL/GenBank/DDBJ databases">
        <authorList>
            <person name="Nowell W R."/>
        </authorList>
    </citation>
    <scope>NUCLEOTIDE SEQUENCE</scope>
</reference>
<evidence type="ECO:0000313" key="9">
    <source>
        <dbReference type="EMBL" id="CAF3509331.1"/>
    </source>
</evidence>
<evidence type="ECO:0000313" key="12">
    <source>
        <dbReference type="EMBL" id="CAF4493909.1"/>
    </source>
</evidence>
<comment type="caution">
    <text evidence="8">The sequence shown here is derived from an EMBL/GenBank/DDBJ whole genome shotgun (WGS) entry which is preliminary data.</text>
</comment>
<dbReference type="Proteomes" id="UP000663865">
    <property type="component" value="Unassembled WGS sequence"/>
</dbReference>
<evidence type="ECO:0000259" key="4">
    <source>
        <dbReference type="Pfam" id="PF02225"/>
    </source>
</evidence>
<evidence type="ECO:0000313" key="7">
    <source>
        <dbReference type="EMBL" id="CAF3436681.1"/>
    </source>
</evidence>
<dbReference type="Gene3D" id="3.40.630.10">
    <property type="entry name" value="Zn peptidases"/>
    <property type="match status" value="1"/>
</dbReference>
<feature type="transmembrane region" description="Helical" evidence="3">
    <location>
        <begin position="12"/>
        <end position="36"/>
    </location>
</feature>
<dbReference type="EMBL" id="CAJNXB010000851">
    <property type="protein sequence ID" value="CAF3104311.1"/>
    <property type="molecule type" value="Genomic_DNA"/>
</dbReference>
<dbReference type="Proteomes" id="UP000663838">
    <property type="component" value="Unassembled WGS sequence"/>
</dbReference>
<dbReference type="InterPro" id="IPR007484">
    <property type="entry name" value="Peptidase_M28"/>
</dbReference>
<dbReference type="Gene3D" id="3.50.30.30">
    <property type="match status" value="1"/>
</dbReference>
<dbReference type="Proteomes" id="UP000663848">
    <property type="component" value="Unassembled WGS sequence"/>
</dbReference>
<evidence type="ECO:0000313" key="15">
    <source>
        <dbReference type="EMBL" id="CAF4850951.1"/>
    </source>
</evidence>
<protein>
    <recommendedName>
        <fullName evidence="18">Peptide hydrolase</fullName>
    </recommendedName>
</protein>
<dbReference type="InterPro" id="IPR046450">
    <property type="entry name" value="PA_dom_sf"/>
</dbReference>
<dbReference type="EMBL" id="CAJOBS010003266">
    <property type="protein sequence ID" value="CAF4850951.1"/>
    <property type="molecule type" value="Genomic_DNA"/>
</dbReference>
<dbReference type="OrthoDB" id="10013407at2759"/>
<dbReference type="EMBL" id="CAJNYT010002514">
    <property type="protein sequence ID" value="CAF3472591.1"/>
    <property type="molecule type" value="Genomic_DNA"/>
</dbReference>
<dbReference type="Proteomes" id="UP000663862">
    <property type="component" value="Unassembled WGS sequence"/>
</dbReference>
<dbReference type="CDD" id="cd00538">
    <property type="entry name" value="PA"/>
    <property type="match status" value="1"/>
</dbReference>
<keyword evidence="3" id="KW-0472">Membrane</keyword>
<dbReference type="Proteomes" id="UP000663872">
    <property type="component" value="Unassembled WGS sequence"/>
</dbReference>
<evidence type="ECO:0000313" key="11">
    <source>
        <dbReference type="EMBL" id="CAF4389190.1"/>
    </source>
</evidence>
<evidence type="ECO:0000313" key="14">
    <source>
        <dbReference type="EMBL" id="CAF4770946.1"/>
    </source>
</evidence>
<evidence type="ECO:0000313" key="10">
    <source>
        <dbReference type="EMBL" id="CAF3564872.1"/>
    </source>
</evidence>
<dbReference type="GO" id="GO:0008235">
    <property type="term" value="F:metalloexopeptidase activity"/>
    <property type="evidence" value="ECO:0007669"/>
    <property type="project" value="InterPro"/>
</dbReference>
<dbReference type="Pfam" id="PF04389">
    <property type="entry name" value="Peptidase_M28"/>
    <property type="match status" value="1"/>
</dbReference>
<evidence type="ECO:0000256" key="2">
    <source>
        <dbReference type="ARBA" id="ARBA00005634"/>
    </source>
</evidence>
<dbReference type="EMBL" id="CAJNYD010004048">
    <property type="protein sequence ID" value="CAF3564872.1"/>
    <property type="molecule type" value="Genomic_DNA"/>
</dbReference>
<evidence type="ECO:0000313" key="16">
    <source>
        <dbReference type="Proteomes" id="UP000663872"/>
    </source>
</evidence>
<dbReference type="InterPro" id="IPR045175">
    <property type="entry name" value="M28_fam"/>
</dbReference>
<feature type="domain" description="Peptidase M28" evidence="5">
    <location>
        <begin position="286"/>
        <end position="510"/>
    </location>
</feature>
<comment type="cofactor">
    <cofactor evidence="1">
        <name>Zn(2+)</name>
        <dbReference type="ChEBI" id="CHEBI:29105"/>
    </cofactor>
</comment>
<dbReference type="Proteomes" id="UP000663873">
    <property type="component" value="Unassembled WGS sequence"/>
</dbReference>
<feature type="domain" description="PA" evidence="4">
    <location>
        <begin position="172"/>
        <end position="254"/>
    </location>
</feature>
<dbReference type="Proteomes" id="UP000663833">
    <property type="component" value="Unassembled WGS sequence"/>
</dbReference>
<dbReference type="Proteomes" id="UP000663825">
    <property type="component" value="Unassembled WGS sequence"/>
</dbReference>
<dbReference type="SUPFAM" id="SSF52025">
    <property type="entry name" value="PA domain"/>
    <property type="match status" value="1"/>
</dbReference>
<dbReference type="Pfam" id="PF02225">
    <property type="entry name" value="PA"/>
    <property type="match status" value="1"/>
</dbReference>
<dbReference type="EMBL" id="CAJOBP010003082">
    <property type="protein sequence ID" value="CAF4389190.1"/>
    <property type="molecule type" value="Genomic_DNA"/>
</dbReference>
<keyword evidence="17" id="KW-1185">Reference proteome</keyword>
<evidence type="ECO:0008006" key="18">
    <source>
        <dbReference type="Google" id="ProtNLM"/>
    </source>
</evidence>
<dbReference type="SUPFAM" id="SSF53187">
    <property type="entry name" value="Zn-dependent exopeptidases"/>
    <property type="match status" value="1"/>
</dbReference>
<dbReference type="Proteomes" id="UP000663851">
    <property type="component" value="Unassembled WGS sequence"/>
</dbReference>
<sequence>MAVGDATIKRIFILICIIGLFGIATLALAAATLGTLHKRFDSIISKTTTTNRPNLKSTLAETIRIEDLMGHLRQLQRIADESNGTRAINTRGFNQTVDYIEKYLNEHVTGLKVMRETFQVRNFDIASDPILLSSINETIKNYTYSKILARSDFTYVTYSTSANFPDYVRVINIPNFGCLASEWENAAGFVALVKAGGKCTYAEKGILARNNSVRAILFYNNGETSANLAPIIARLRHTNELPALYLSYAAGQTLANATFLTSVTVKISIELQDLGTFPVDNICADTIEGSNTETIVVGSHSDSVPAGPGINDNGSGTAANLVLATNLARLYQTTSYTKYKYRVRFCWWGAEEIGLAGSSYHVQKAKNAITPGERLSDYLINLNFDMAGSPNFIFGIYDANTAPSETPVQALPGSRKVTELYRDWLIGQNLPWDYRDFNGRSDYGPFLEACVVAGGVATGSDAIKTAVQREKYRNSVGDNNAGFAGAILDPCYHLPCDTIANIHKFGYENLIQAAAFGLEHLGQHSNLSQWLYPTGRCYI</sequence>
<evidence type="ECO:0000313" key="6">
    <source>
        <dbReference type="EMBL" id="CAF3104311.1"/>
    </source>
</evidence>
<evidence type="ECO:0000256" key="1">
    <source>
        <dbReference type="ARBA" id="ARBA00001947"/>
    </source>
</evidence>
<proteinExistence type="inferred from homology"/>
<evidence type="ECO:0000256" key="3">
    <source>
        <dbReference type="SAM" id="Phobius"/>
    </source>
</evidence>
<evidence type="ECO:0000259" key="5">
    <source>
        <dbReference type="Pfam" id="PF04389"/>
    </source>
</evidence>